<dbReference type="EMBL" id="KB445579">
    <property type="protein sequence ID" value="EMD89284.1"/>
    <property type="molecule type" value="Genomic_DNA"/>
</dbReference>
<reference evidence="2" key="2">
    <citation type="journal article" date="2013" name="PLoS Genet.">
        <title>Comparative genome structure, secondary metabolite, and effector coding capacity across Cochliobolus pathogens.</title>
        <authorList>
            <person name="Condon B.J."/>
            <person name="Leng Y."/>
            <person name="Wu D."/>
            <person name="Bushley K.E."/>
            <person name="Ohm R.A."/>
            <person name="Otillar R."/>
            <person name="Martin J."/>
            <person name="Schackwitz W."/>
            <person name="Grimwood J."/>
            <person name="MohdZainudin N."/>
            <person name="Xue C."/>
            <person name="Wang R."/>
            <person name="Manning V.A."/>
            <person name="Dhillon B."/>
            <person name="Tu Z.J."/>
            <person name="Steffenson B.J."/>
            <person name="Salamov A."/>
            <person name="Sun H."/>
            <person name="Lowry S."/>
            <person name="LaButti K."/>
            <person name="Han J."/>
            <person name="Copeland A."/>
            <person name="Lindquist E."/>
            <person name="Barry K."/>
            <person name="Schmutz J."/>
            <person name="Baker S.E."/>
            <person name="Ciuffetti L.M."/>
            <person name="Grigoriev I.V."/>
            <person name="Zhong S."/>
            <person name="Turgeon B.G."/>
        </authorList>
    </citation>
    <scope>NUCLEOTIDE SEQUENCE [LARGE SCALE GENOMIC DNA]</scope>
    <source>
        <strain evidence="2">C5 / ATCC 48332 / race O</strain>
    </source>
</reference>
<reference evidence="1 2" key="1">
    <citation type="journal article" date="2012" name="PLoS Pathog.">
        <title>Diverse lifestyles and strategies of plant pathogenesis encoded in the genomes of eighteen Dothideomycetes fungi.</title>
        <authorList>
            <person name="Ohm R.A."/>
            <person name="Feau N."/>
            <person name="Henrissat B."/>
            <person name="Schoch C.L."/>
            <person name="Horwitz B.A."/>
            <person name="Barry K.W."/>
            <person name="Condon B.J."/>
            <person name="Copeland A.C."/>
            <person name="Dhillon B."/>
            <person name="Glaser F."/>
            <person name="Hesse C.N."/>
            <person name="Kosti I."/>
            <person name="LaButti K."/>
            <person name="Lindquist E.A."/>
            <person name="Lucas S."/>
            <person name="Salamov A.A."/>
            <person name="Bradshaw R.E."/>
            <person name="Ciuffetti L."/>
            <person name="Hamelin R.C."/>
            <person name="Kema G.H.J."/>
            <person name="Lawrence C."/>
            <person name="Scott J.A."/>
            <person name="Spatafora J.W."/>
            <person name="Turgeon B.G."/>
            <person name="de Wit P.J.G.M."/>
            <person name="Zhong S."/>
            <person name="Goodwin S.B."/>
            <person name="Grigoriev I.V."/>
        </authorList>
    </citation>
    <scope>NUCLEOTIDE SEQUENCE [LARGE SCALE GENOMIC DNA]</scope>
    <source>
        <strain evidence="2">C5 / ATCC 48332 / race O</strain>
    </source>
</reference>
<name>M2TRZ5_COCH5</name>
<keyword evidence="2" id="KW-1185">Reference proteome</keyword>
<feature type="non-terminal residue" evidence="1">
    <location>
        <position position="69"/>
    </location>
</feature>
<gene>
    <name evidence="1" type="ORF">COCHEDRAFT_1075038</name>
</gene>
<evidence type="ECO:0000313" key="1">
    <source>
        <dbReference type="EMBL" id="EMD89284.1"/>
    </source>
</evidence>
<accession>M2TRZ5</accession>
<organism evidence="1 2">
    <name type="scientific">Cochliobolus heterostrophus (strain C5 / ATCC 48332 / race O)</name>
    <name type="common">Southern corn leaf blight fungus</name>
    <name type="synonym">Bipolaris maydis</name>
    <dbReference type="NCBI Taxonomy" id="701091"/>
    <lineage>
        <taxon>Eukaryota</taxon>
        <taxon>Fungi</taxon>
        <taxon>Dikarya</taxon>
        <taxon>Ascomycota</taxon>
        <taxon>Pezizomycotina</taxon>
        <taxon>Dothideomycetes</taxon>
        <taxon>Pleosporomycetidae</taxon>
        <taxon>Pleosporales</taxon>
        <taxon>Pleosporineae</taxon>
        <taxon>Pleosporaceae</taxon>
        <taxon>Bipolaris</taxon>
    </lineage>
</organism>
<proteinExistence type="predicted"/>
<feature type="non-terminal residue" evidence="1">
    <location>
        <position position="1"/>
    </location>
</feature>
<evidence type="ECO:0000313" key="2">
    <source>
        <dbReference type="Proteomes" id="UP000016936"/>
    </source>
</evidence>
<dbReference type="STRING" id="701091.M2TRZ5"/>
<dbReference type="HOGENOM" id="CLU_2967183_0_0_1"/>
<dbReference type="AlphaFoldDB" id="M2TRZ5"/>
<protein>
    <submittedName>
        <fullName evidence="1">Uncharacterized protein</fullName>
    </submittedName>
</protein>
<sequence>LVHLPTEKIDLNDFLFHRHGPTVTIPRSSCGERRQVVAHFLLHCTKSKDPPNRIIAHLSRRQSLGTILS</sequence>
<dbReference type="Proteomes" id="UP000016936">
    <property type="component" value="Unassembled WGS sequence"/>
</dbReference>
<dbReference type="OMA" id="TITNPRC"/>